<dbReference type="SUPFAM" id="SSF55347">
    <property type="entry name" value="Glyceraldehyde-3-phosphate dehydrogenase-like, C-terminal domain"/>
    <property type="match status" value="1"/>
</dbReference>
<evidence type="ECO:0000259" key="2">
    <source>
        <dbReference type="Pfam" id="PF22725"/>
    </source>
</evidence>
<protein>
    <submittedName>
        <fullName evidence="3">Putative oxidoreductase YulF</fullName>
    </submittedName>
</protein>
<dbReference type="KEGG" id="lpk:LACPI_0977"/>
<dbReference type="HOGENOM" id="CLU_023194_7_0_9"/>
<dbReference type="AlphaFoldDB" id="A0A0D6DWS4"/>
<dbReference type="Gene3D" id="3.30.360.10">
    <property type="entry name" value="Dihydrodipicolinate Reductase, domain 2"/>
    <property type="match status" value="1"/>
</dbReference>
<evidence type="ECO:0000259" key="1">
    <source>
        <dbReference type="Pfam" id="PF01408"/>
    </source>
</evidence>
<proteinExistence type="predicted"/>
<dbReference type="SUPFAM" id="SSF51735">
    <property type="entry name" value="NAD(P)-binding Rossmann-fold domains"/>
    <property type="match status" value="1"/>
</dbReference>
<dbReference type="Pfam" id="PF22725">
    <property type="entry name" value="GFO_IDH_MocA_C3"/>
    <property type="match status" value="1"/>
</dbReference>
<dbReference type="InterPro" id="IPR000683">
    <property type="entry name" value="Gfo/Idh/MocA-like_OxRdtase_N"/>
</dbReference>
<dbReference type="STRING" id="1364.LP2241_20541"/>
<dbReference type="GO" id="GO:0000166">
    <property type="term" value="F:nucleotide binding"/>
    <property type="evidence" value="ECO:0007669"/>
    <property type="project" value="InterPro"/>
</dbReference>
<reference evidence="4" key="1">
    <citation type="submission" date="2015-01" db="EMBL/GenBank/DDBJ databases">
        <authorList>
            <person name="Andreevskaya M."/>
        </authorList>
    </citation>
    <scope>NUCLEOTIDE SEQUENCE [LARGE SCALE GENOMIC DNA]</scope>
    <source>
        <strain evidence="4">MKFS47</strain>
    </source>
</reference>
<accession>A0A0D6DWS4</accession>
<organism evidence="3 4">
    <name type="scientific">Pseudolactococcus piscium MKFS47</name>
    <dbReference type="NCBI Taxonomy" id="297352"/>
    <lineage>
        <taxon>Bacteria</taxon>
        <taxon>Bacillati</taxon>
        <taxon>Bacillota</taxon>
        <taxon>Bacilli</taxon>
        <taxon>Lactobacillales</taxon>
        <taxon>Streptococcaceae</taxon>
        <taxon>Pseudolactococcus</taxon>
    </lineage>
</organism>
<evidence type="ECO:0000313" key="4">
    <source>
        <dbReference type="Proteomes" id="UP000033166"/>
    </source>
</evidence>
<dbReference type="InterPro" id="IPR055170">
    <property type="entry name" value="GFO_IDH_MocA-like_dom"/>
</dbReference>
<gene>
    <name evidence="3" type="primary">yulF</name>
    <name evidence="3" type="ORF">LACPI_0977</name>
</gene>
<sequence length="331" mass="36489">MKLKLGVIGTGWISRSFIDAALATGKYHFSAVFTRNLATGVTFTEDFHHVDVFDELTELVAADLDVIYIASPNSLHFEQAKAAISAGKHVIVEKPAFSNPTELEVIIKLAAKEHVLFFEAARNLHEKSFDLIRAFLEDKTVIGADFTYAKYSSKMPALLAGQLPNKFNPAFSGGLLADLGVYLLYAAHAFFGKPKYARYEAQVLDSGVDISGVGILTYDGFHVSIKTGGHYNSFVPCEIFTTTGTLVLDAVNAVKYARFISLDGTTHELPIKPTKNNMQEEAMDFAKIMLEPDTQANFDLYEDWLNLAINVSETSYAMRESAGIKFNADEK</sequence>
<evidence type="ECO:0000313" key="3">
    <source>
        <dbReference type="EMBL" id="CEN28177.1"/>
    </source>
</evidence>
<name>A0A0D6DWS4_9LACT</name>
<dbReference type="InterPro" id="IPR036291">
    <property type="entry name" value="NAD(P)-bd_dom_sf"/>
</dbReference>
<dbReference type="Pfam" id="PF01408">
    <property type="entry name" value="GFO_IDH_MocA"/>
    <property type="match status" value="1"/>
</dbReference>
<dbReference type="RefSeq" id="WP_047915359.1">
    <property type="nucleotide sequence ID" value="NZ_LN774769.1"/>
</dbReference>
<feature type="domain" description="GFO/IDH/MocA-like oxidoreductase" evidence="2">
    <location>
        <begin position="158"/>
        <end position="246"/>
    </location>
</feature>
<dbReference type="PANTHER" id="PTHR43054:SF1">
    <property type="entry name" value="SCYLLO-INOSITOL 2-DEHYDROGENASE (NADP(+)) IOLU"/>
    <property type="match status" value="1"/>
</dbReference>
<dbReference type="PANTHER" id="PTHR43054">
    <property type="match status" value="1"/>
</dbReference>
<dbReference type="Proteomes" id="UP000033166">
    <property type="component" value="Chromosome I"/>
</dbReference>
<dbReference type="Gene3D" id="3.40.50.720">
    <property type="entry name" value="NAD(P)-binding Rossmann-like Domain"/>
    <property type="match status" value="1"/>
</dbReference>
<feature type="domain" description="Gfo/Idh/MocA-like oxidoreductase N-terminal" evidence="1">
    <location>
        <begin position="4"/>
        <end position="118"/>
    </location>
</feature>
<dbReference type="EMBL" id="LN774769">
    <property type="protein sequence ID" value="CEN28177.1"/>
    <property type="molecule type" value="Genomic_DNA"/>
</dbReference>